<dbReference type="Proteomes" id="UP000283841">
    <property type="component" value="Unassembled WGS sequence"/>
</dbReference>
<keyword evidence="1" id="KW-0677">Repeat</keyword>
<dbReference type="InterPro" id="IPR050889">
    <property type="entry name" value="Dendritic_Spine_Reg/Scaffold"/>
</dbReference>
<keyword evidence="2 3" id="KW-0040">ANK repeat</keyword>
<gene>
    <name evidence="4" type="ORF">C8Q69DRAFT_468878</name>
</gene>
<organism evidence="4 5">
    <name type="scientific">Byssochlamys spectabilis</name>
    <name type="common">Paecilomyces variotii</name>
    <dbReference type="NCBI Taxonomy" id="264951"/>
    <lineage>
        <taxon>Eukaryota</taxon>
        <taxon>Fungi</taxon>
        <taxon>Dikarya</taxon>
        <taxon>Ascomycota</taxon>
        <taxon>Pezizomycotina</taxon>
        <taxon>Eurotiomycetes</taxon>
        <taxon>Eurotiomycetidae</taxon>
        <taxon>Eurotiales</taxon>
        <taxon>Thermoascaceae</taxon>
        <taxon>Paecilomyces</taxon>
    </lineage>
</organism>
<evidence type="ECO:0000256" key="1">
    <source>
        <dbReference type="ARBA" id="ARBA00022737"/>
    </source>
</evidence>
<dbReference type="VEuPathDB" id="FungiDB:C8Q69DRAFT_468878"/>
<sequence>MLRQALCCLPRSLDAMYTEALCRINKDYSGLVSMVLQWLTYSTRPLSIEELAEIATVDLASTTRFDPDRRFLDPRDILGLCPSIFVTTTPGNPGLETLEDIQSGPASQYAITESKAHACIAKVCLAYLLQFDRPYTTMQDVVQSSFLLRYATNYWPLHAKRAGLDADTLCPMIMELFRLEPAYLNWTAFLDGYTPFNGDCFSEDNDDGLNHPPHPLYYASSFGLGDIARQLINTNAPIDSKGLAGTALAAACLSGHLETVRLLLDNSADIDAQGALGSPILLAAGRGHMEVVKLLLERGADVTQQSEGQTALEEARKYGHEDVARLLSSIH</sequence>
<evidence type="ECO:0000313" key="4">
    <source>
        <dbReference type="EMBL" id="RWQ95102.1"/>
    </source>
</evidence>
<feature type="repeat" description="ANK" evidence="3">
    <location>
        <begin position="278"/>
        <end position="307"/>
    </location>
</feature>
<reference evidence="4 5" key="1">
    <citation type="journal article" date="2018" name="Front. Microbiol.">
        <title>Genomic and genetic insights into a cosmopolitan fungus, Paecilomyces variotii (Eurotiales).</title>
        <authorList>
            <person name="Urquhart A.S."/>
            <person name="Mondo S.J."/>
            <person name="Makela M.R."/>
            <person name="Hane J.K."/>
            <person name="Wiebenga A."/>
            <person name="He G."/>
            <person name="Mihaltcheva S."/>
            <person name="Pangilinan J."/>
            <person name="Lipzen A."/>
            <person name="Barry K."/>
            <person name="de Vries R.P."/>
            <person name="Grigoriev I.V."/>
            <person name="Idnurm A."/>
        </authorList>
    </citation>
    <scope>NUCLEOTIDE SEQUENCE [LARGE SCALE GENOMIC DNA]</scope>
    <source>
        <strain evidence="4 5">CBS 101075</strain>
    </source>
</reference>
<dbReference type="PANTHER" id="PTHR24166:SF48">
    <property type="entry name" value="PROTEIN VAPYRIN"/>
    <property type="match status" value="1"/>
</dbReference>
<comment type="caution">
    <text evidence="4">The sequence shown here is derived from an EMBL/GenBank/DDBJ whole genome shotgun (WGS) entry which is preliminary data.</text>
</comment>
<protein>
    <submittedName>
        <fullName evidence="4">Ankyrin repeat-containing domain protein</fullName>
    </submittedName>
</protein>
<proteinExistence type="predicted"/>
<dbReference type="PROSITE" id="PS50297">
    <property type="entry name" value="ANK_REP_REGION"/>
    <property type="match status" value="2"/>
</dbReference>
<evidence type="ECO:0000256" key="3">
    <source>
        <dbReference type="PROSITE-ProRule" id="PRU00023"/>
    </source>
</evidence>
<dbReference type="SUPFAM" id="SSF48403">
    <property type="entry name" value="Ankyrin repeat"/>
    <property type="match status" value="1"/>
</dbReference>
<name>A0A443HTF2_BYSSP</name>
<feature type="repeat" description="ANK" evidence="3">
    <location>
        <begin position="243"/>
        <end position="275"/>
    </location>
</feature>
<dbReference type="STRING" id="264951.A0A443HTF2"/>
<dbReference type="SMART" id="SM00248">
    <property type="entry name" value="ANK"/>
    <property type="match status" value="3"/>
</dbReference>
<dbReference type="InterPro" id="IPR002110">
    <property type="entry name" value="Ankyrin_rpt"/>
</dbReference>
<evidence type="ECO:0000256" key="2">
    <source>
        <dbReference type="ARBA" id="ARBA00023043"/>
    </source>
</evidence>
<dbReference type="AlphaFoldDB" id="A0A443HTF2"/>
<accession>A0A443HTF2</accession>
<dbReference type="RefSeq" id="XP_028484747.1">
    <property type="nucleotide sequence ID" value="XM_028630724.1"/>
</dbReference>
<dbReference type="PROSITE" id="PS50088">
    <property type="entry name" value="ANK_REPEAT"/>
    <property type="match status" value="2"/>
</dbReference>
<evidence type="ECO:0000313" key="5">
    <source>
        <dbReference type="Proteomes" id="UP000283841"/>
    </source>
</evidence>
<dbReference type="EMBL" id="RCNU01000006">
    <property type="protein sequence ID" value="RWQ95102.1"/>
    <property type="molecule type" value="Genomic_DNA"/>
</dbReference>
<dbReference type="Gene3D" id="1.25.40.20">
    <property type="entry name" value="Ankyrin repeat-containing domain"/>
    <property type="match status" value="1"/>
</dbReference>
<dbReference type="PANTHER" id="PTHR24166">
    <property type="entry name" value="ROLLING PEBBLES, ISOFORM B"/>
    <property type="match status" value="1"/>
</dbReference>
<dbReference type="GeneID" id="39600001"/>
<dbReference type="Pfam" id="PF13637">
    <property type="entry name" value="Ank_4"/>
    <property type="match status" value="1"/>
</dbReference>
<dbReference type="InterPro" id="IPR036770">
    <property type="entry name" value="Ankyrin_rpt-contain_sf"/>
</dbReference>
<keyword evidence="5" id="KW-1185">Reference proteome</keyword>